<feature type="transmembrane region" description="Helical" evidence="8">
    <location>
        <begin position="345"/>
        <end position="369"/>
    </location>
</feature>
<feature type="transmembrane region" description="Helical" evidence="8">
    <location>
        <begin position="319"/>
        <end position="339"/>
    </location>
</feature>
<reference evidence="10 11" key="1">
    <citation type="submission" date="2020-08" db="EMBL/GenBank/DDBJ databases">
        <title>Stenotrophomonas tumulicola JCM 30961.</title>
        <authorList>
            <person name="Deng Y."/>
        </authorList>
    </citation>
    <scope>NUCLEOTIDE SEQUENCE [LARGE SCALE GENOMIC DNA]</scope>
    <source>
        <strain evidence="10 11">JCM 30961</strain>
    </source>
</reference>
<evidence type="ECO:0000313" key="10">
    <source>
        <dbReference type="EMBL" id="MBA8682737.1"/>
    </source>
</evidence>
<evidence type="ECO:0000256" key="5">
    <source>
        <dbReference type="ARBA" id="ARBA00022989"/>
    </source>
</evidence>
<feature type="transmembrane region" description="Helical" evidence="8">
    <location>
        <begin position="24"/>
        <end position="50"/>
    </location>
</feature>
<feature type="transmembrane region" description="Helical" evidence="8">
    <location>
        <begin position="97"/>
        <end position="115"/>
    </location>
</feature>
<dbReference type="InterPro" id="IPR005828">
    <property type="entry name" value="MFS_sugar_transport-like"/>
</dbReference>
<keyword evidence="11" id="KW-1185">Reference proteome</keyword>
<protein>
    <submittedName>
        <fullName evidence="10">MHS family MFS transporter</fullName>
    </submittedName>
</protein>
<dbReference type="SUPFAM" id="SSF103473">
    <property type="entry name" value="MFS general substrate transporter"/>
    <property type="match status" value="1"/>
</dbReference>
<feature type="transmembrane region" description="Helical" evidence="8">
    <location>
        <begin position="406"/>
        <end position="431"/>
    </location>
</feature>
<dbReference type="GO" id="GO:0022857">
    <property type="term" value="F:transmembrane transporter activity"/>
    <property type="evidence" value="ECO:0007669"/>
    <property type="project" value="InterPro"/>
</dbReference>
<keyword evidence="4 8" id="KW-0812">Transmembrane</keyword>
<evidence type="ECO:0000313" key="11">
    <source>
        <dbReference type="Proteomes" id="UP000547058"/>
    </source>
</evidence>
<gene>
    <name evidence="10" type="ORF">H4O11_13115</name>
</gene>
<feature type="region of interest" description="Disordered" evidence="7">
    <location>
        <begin position="441"/>
        <end position="465"/>
    </location>
</feature>
<feature type="transmembrane region" description="Helical" evidence="8">
    <location>
        <begin position="381"/>
        <end position="400"/>
    </location>
</feature>
<evidence type="ECO:0000259" key="9">
    <source>
        <dbReference type="PROSITE" id="PS50850"/>
    </source>
</evidence>
<comment type="subcellular location">
    <subcellularLocation>
        <location evidence="1">Cell membrane</location>
        <topology evidence="1">Multi-pass membrane protein</topology>
    </subcellularLocation>
</comment>
<feature type="domain" description="Major facilitator superfamily (MFS) profile" evidence="9">
    <location>
        <begin position="24"/>
        <end position="436"/>
    </location>
</feature>
<keyword evidence="3" id="KW-1003">Cell membrane</keyword>
<dbReference type="Proteomes" id="UP000547058">
    <property type="component" value="Unassembled WGS sequence"/>
</dbReference>
<keyword evidence="6 8" id="KW-0472">Membrane</keyword>
<keyword evidence="5 8" id="KW-1133">Transmembrane helix</keyword>
<dbReference type="GO" id="GO:0005886">
    <property type="term" value="C:plasma membrane"/>
    <property type="evidence" value="ECO:0007669"/>
    <property type="project" value="UniProtKB-SubCell"/>
</dbReference>
<dbReference type="PANTHER" id="PTHR43045:SF2">
    <property type="entry name" value="INNER MEMBRANE METABOLITE TRANSPORT PROTEIN YHJE"/>
    <property type="match status" value="1"/>
</dbReference>
<dbReference type="Pfam" id="PF00083">
    <property type="entry name" value="Sugar_tr"/>
    <property type="match status" value="1"/>
</dbReference>
<dbReference type="CDD" id="cd17369">
    <property type="entry name" value="MFS_ShiA_like"/>
    <property type="match status" value="1"/>
</dbReference>
<feature type="transmembrane region" description="Helical" evidence="8">
    <location>
        <begin position="197"/>
        <end position="220"/>
    </location>
</feature>
<proteinExistence type="predicted"/>
<keyword evidence="2" id="KW-0813">Transport</keyword>
<dbReference type="AlphaFoldDB" id="A0A7W3FP05"/>
<evidence type="ECO:0000256" key="7">
    <source>
        <dbReference type="SAM" id="MobiDB-lite"/>
    </source>
</evidence>
<evidence type="ECO:0000256" key="8">
    <source>
        <dbReference type="SAM" id="Phobius"/>
    </source>
</evidence>
<dbReference type="InterPro" id="IPR020846">
    <property type="entry name" value="MFS_dom"/>
</dbReference>
<organism evidence="10 11">
    <name type="scientific">Stenotrophomonas tumulicola</name>
    <dbReference type="NCBI Taxonomy" id="1685415"/>
    <lineage>
        <taxon>Bacteria</taxon>
        <taxon>Pseudomonadati</taxon>
        <taxon>Pseudomonadota</taxon>
        <taxon>Gammaproteobacteria</taxon>
        <taxon>Lysobacterales</taxon>
        <taxon>Lysobacteraceae</taxon>
        <taxon>Stenotrophomonas</taxon>
    </lineage>
</organism>
<feature type="transmembrane region" description="Helical" evidence="8">
    <location>
        <begin position="161"/>
        <end position="185"/>
    </location>
</feature>
<dbReference type="Gene3D" id="1.20.1250.20">
    <property type="entry name" value="MFS general substrate transporter like domains"/>
    <property type="match status" value="1"/>
</dbReference>
<feature type="transmembrane region" description="Helical" evidence="8">
    <location>
        <begin position="295"/>
        <end position="312"/>
    </location>
</feature>
<evidence type="ECO:0000256" key="3">
    <source>
        <dbReference type="ARBA" id="ARBA00022475"/>
    </source>
</evidence>
<evidence type="ECO:0000256" key="1">
    <source>
        <dbReference type="ARBA" id="ARBA00004651"/>
    </source>
</evidence>
<sequence length="465" mass="48738">MTRGFTMPQSATLAKDPPQSLRRVLAAGFLGTTVEYYDFFIYGTAAALVFPKLFFPELGASAGVAASFATFGVAFLARPLGGILFGYIGDKVGRKTTLVATLILMGVATVAIGLLPTGEAIGIWAPILLVVLRFAQGLAVGGEWSSAALFVGEYAPKEKRALYALSPTLGTSAGLLLSTITFLITGYSMSTETFMAWGWRVPFLLSVVLVAVGLFIRLGIAETPIFREAMQRADKIEAAKVPLVELFRRQWRETLLASGSVMMWLSFFYLGAVYLTNYCTTTLGFSRNTMLTINLVGVGFDIIGTVIGAILADKLGRRVVMGFANGAAIIWAFMLFPIVNTGNVLLVGVAVSVTLLLVGLACGPTTALIPEVFRTSYRSTGTGVAFNLGSVVGGAIPPILAAPLLAAYGSIGIGTMMAIIAAVATVSILMLRETAGTGLHEAGHAGGAETGEGADIDSALRTQSS</sequence>
<evidence type="ECO:0000256" key="4">
    <source>
        <dbReference type="ARBA" id="ARBA00022692"/>
    </source>
</evidence>
<name>A0A7W3FP05_9GAMM</name>
<accession>A0A7W3FP05</accession>
<dbReference type="PROSITE" id="PS00216">
    <property type="entry name" value="SUGAR_TRANSPORT_1"/>
    <property type="match status" value="1"/>
</dbReference>
<feature type="transmembrane region" description="Helical" evidence="8">
    <location>
        <begin position="121"/>
        <end position="140"/>
    </location>
</feature>
<dbReference type="PROSITE" id="PS50850">
    <property type="entry name" value="MFS"/>
    <property type="match status" value="1"/>
</dbReference>
<comment type="caution">
    <text evidence="10">The sequence shown here is derived from an EMBL/GenBank/DDBJ whole genome shotgun (WGS) entry which is preliminary data.</text>
</comment>
<feature type="transmembrane region" description="Helical" evidence="8">
    <location>
        <begin position="255"/>
        <end position="275"/>
    </location>
</feature>
<evidence type="ECO:0000256" key="2">
    <source>
        <dbReference type="ARBA" id="ARBA00022448"/>
    </source>
</evidence>
<feature type="transmembrane region" description="Helical" evidence="8">
    <location>
        <begin position="62"/>
        <end position="85"/>
    </location>
</feature>
<dbReference type="InterPro" id="IPR005829">
    <property type="entry name" value="Sugar_transporter_CS"/>
</dbReference>
<dbReference type="InterPro" id="IPR036259">
    <property type="entry name" value="MFS_trans_sf"/>
</dbReference>
<evidence type="ECO:0000256" key="6">
    <source>
        <dbReference type="ARBA" id="ARBA00023136"/>
    </source>
</evidence>
<dbReference type="PANTHER" id="PTHR43045">
    <property type="entry name" value="SHIKIMATE TRANSPORTER"/>
    <property type="match status" value="1"/>
</dbReference>
<dbReference type="EMBL" id="JACGXS010000006">
    <property type="protein sequence ID" value="MBA8682737.1"/>
    <property type="molecule type" value="Genomic_DNA"/>
</dbReference>